<dbReference type="OrthoDB" id="156395at2157"/>
<sequence length="347" mass="39213">MTTVPRDVRERIEDALRELEADHDISIVLAIARGSHAWGLDSPESDYDVGVVYAPRDLRTGFHLTAPRDTIERSVGSEIEISGWNVTKFAALLSQSNDGAIDTLRSPIRYRERFDADALREYVESTFDPVSLYYCYRGIAKSNYRKYLSSHLVDNEKQLYPIVERTDEAYVVGSRKSDGVFSIPRHFVDSDDPARIPTEHTDHVEHAESVSTSKETQPSREFVERTVRSTKTRQTVKRNLAVLIAVMSARYLLATGEKGDHELPYVDFPTFLAEQAPAVFDGEWLTLAEELVERKRRGDDSVVGDRIGYERATLPETIDYEAHTRPGPEKAALDEFVDEMLAAATEP</sequence>
<dbReference type="STRING" id="1514971.AUR64_17955"/>
<name>A0A0W1R6M9_9EURY</name>
<dbReference type="PANTHER" id="PTHR34817:SF2">
    <property type="entry name" value="NUCLEOTIDYLTRANSFERASE"/>
    <property type="match status" value="1"/>
</dbReference>
<dbReference type="AlphaFoldDB" id="A0A0W1R6M9"/>
<protein>
    <recommendedName>
        <fullName evidence="4">Nucleotidyltransferase</fullName>
    </recommendedName>
</protein>
<feature type="compositionally biased region" description="Basic and acidic residues" evidence="1">
    <location>
        <begin position="217"/>
        <end position="227"/>
    </location>
</feature>
<dbReference type="InterPro" id="IPR043519">
    <property type="entry name" value="NT_sf"/>
</dbReference>
<organism evidence="2 3">
    <name type="scientific">Haloprofundus marisrubri</name>
    <dbReference type="NCBI Taxonomy" id="1514971"/>
    <lineage>
        <taxon>Archaea</taxon>
        <taxon>Methanobacteriati</taxon>
        <taxon>Methanobacteriota</taxon>
        <taxon>Stenosarchaea group</taxon>
        <taxon>Halobacteria</taxon>
        <taxon>Halobacteriales</taxon>
        <taxon>Haloferacaceae</taxon>
        <taxon>Haloprofundus</taxon>
    </lineage>
</organism>
<dbReference type="Proteomes" id="UP000054387">
    <property type="component" value="Unassembled WGS sequence"/>
</dbReference>
<dbReference type="InterPro" id="IPR018775">
    <property type="entry name" value="RlaP"/>
</dbReference>
<proteinExistence type="predicted"/>
<dbReference type="PANTHER" id="PTHR34817">
    <property type="entry name" value="NUCLEOTIDYLTRANSFERASE"/>
    <property type="match status" value="1"/>
</dbReference>
<gene>
    <name evidence="2" type="ORF">AUR64_17955</name>
</gene>
<evidence type="ECO:0000313" key="2">
    <source>
        <dbReference type="EMBL" id="KTG08560.1"/>
    </source>
</evidence>
<dbReference type="Pfam" id="PF10127">
    <property type="entry name" value="RlaP"/>
    <property type="match status" value="1"/>
</dbReference>
<comment type="caution">
    <text evidence="2">The sequence shown here is derived from an EMBL/GenBank/DDBJ whole genome shotgun (WGS) entry which is preliminary data.</text>
</comment>
<evidence type="ECO:0000256" key="1">
    <source>
        <dbReference type="SAM" id="MobiDB-lite"/>
    </source>
</evidence>
<reference evidence="2 3" key="1">
    <citation type="submission" date="2015-12" db="EMBL/GenBank/DDBJ databases">
        <title>Haloprofundus marisrubri gen. nov., sp. nov., an extremely halophilic archaeon isolated from the Discovery deep brine-seawater interface in the Red Sea.</title>
        <authorList>
            <person name="Zhang G."/>
            <person name="Stingl U."/>
            <person name="Rashid M."/>
        </authorList>
    </citation>
    <scope>NUCLEOTIDE SEQUENCE [LARGE SCALE GENOMIC DNA]</scope>
    <source>
        <strain evidence="2 3">SB9</strain>
    </source>
</reference>
<accession>A0A0W1R6M9</accession>
<feature type="region of interest" description="Disordered" evidence="1">
    <location>
        <begin position="202"/>
        <end position="228"/>
    </location>
</feature>
<evidence type="ECO:0000313" key="3">
    <source>
        <dbReference type="Proteomes" id="UP000054387"/>
    </source>
</evidence>
<keyword evidence="3" id="KW-1185">Reference proteome</keyword>
<evidence type="ECO:0008006" key="4">
    <source>
        <dbReference type="Google" id="ProtNLM"/>
    </source>
</evidence>
<dbReference type="EMBL" id="LOPU01000030">
    <property type="protein sequence ID" value="KTG08560.1"/>
    <property type="molecule type" value="Genomic_DNA"/>
</dbReference>
<dbReference type="SUPFAM" id="SSF81301">
    <property type="entry name" value="Nucleotidyltransferase"/>
    <property type="match status" value="1"/>
</dbReference>
<dbReference type="RefSeq" id="WP_058582844.1">
    <property type="nucleotide sequence ID" value="NZ_LOPU01000030.1"/>
</dbReference>